<evidence type="ECO:0000256" key="1">
    <source>
        <dbReference type="SAM" id="SignalP"/>
    </source>
</evidence>
<dbReference type="Pfam" id="PF18962">
    <property type="entry name" value="Por_Secre_tail"/>
    <property type="match status" value="1"/>
</dbReference>
<comment type="caution">
    <text evidence="3">The sequence shown here is derived from an EMBL/GenBank/DDBJ whole genome shotgun (WGS) entry which is preliminary data.</text>
</comment>
<protein>
    <submittedName>
        <fullName evidence="3">Putative secreted protein (Por secretion system target)</fullName>
    </submittedName>
</protein>
<evidence type="ECO:0000313" key="3">
    <source>
        <dbReference type="EMBL" id="PWJ42385.1"/>
    </source>
</evidence>
<keyword evidence="4" id="KW-1185">Reference proteome</keyword>
<dbReference type="AlphaFoldDB" id="A0A315Z9Y4"/>
<feature type="signal peptide" evidence="1">
    <location>
        <begin position="1"/>
        <end position="29"/>
    </location>
</feature>
<proteinExistence type="predicted"/>
<dbReference type="InterPro" id="IPR026444">
    <property type="entry name" value="Secre_tail"/>
</dbReference>
<dbReference type="EMBL" id="QGDO01000003">
    <property type="protein sequence ID" value="PWJ42385.1"/>
    <property type="molecule type" value="Genomic_DNA"/>
</dbReference>
<name>A0A315Z9Y4_SEDFL</name>
<dbReference type="Proteomes" id="UP000245535">
    <property type="component" value="Unassembled WGS sequence"/>
</dbReference>
<sequence>MNKPIKKMNRLKLGLFTLALCLIGLNVKAQDPSDEDCDTGLYLVTNAVTDKGADYAPFIKFPGDHGIFFFNLFGKNTKFFFDDAFLFTLNEDGILQGTGFFEESPFTEEVGNCQWEMTFILEKFDEGIAKIETKGDFQTSVEDGWEYWIVTSGTGTALDENGEPKDDAKRFEFGPVMGGDGPYQVQIGQNANGKNDRFGASSWFDWTLLNADGSPCGEGQGDFNVDLECIGRILPEFCPSPITPLQAQVLEENGQKDAQIGDVMFNIRNAATVTDLDKSKAKFPSIAPNAHGIYLFNFKGKEPLRLLFKDGATLTDRITGEIIIQGEAESLCDEYFDKTFEICLTLDEFPEGVAKNETKLSGQELADVIAGWDLYKVTQGTIICKENGVETGQIMIMANESSPYQAQLGYCAANGKNDNLGLSSWFHYKENITNDGGAFGPIKKGDINIDILCPLINRPKIEAEVIEKCIDPNGGRIILEILNGTPEYFISYREVGSDEEVMVETTSDTEVIIANLPIGEYIIKISDKAGTIQTFTEEISQDLPSCVLGDEPDDEPEVVSIFGDFCNEGSEDDDTIQDEDELVLFIENAVTLTDEDFQKVRFPSVAPRSHGIYLFNFFEGSDTSLLGGKDLRLNFSINPVPTLTVKDDGSVLIEGEMISVDFGDKRFEASITLERCEDCEFKNELKSQSEFDLLSADWEAYKIVEGTISCPDFGDIQIKADDDIEQAQVGFGANGKNCNFGLSSWFKYKHNINRQNGYSSYKKGDINIDIVCPLVRGISGFSASAETVCVQDDIYEIGKVIIFIGDEGTPDFSVFYSNTDKSIEENFQTSDNLIEVCDLPFDTYEFVIIDKNGAAGSFTDTIDELDPPCDPAPAPPICYDYSLNLCKETSFTDLTDLATFISNLGQAGNTNGQAVNHPMVPDPDNSTLEICDDGTAKLTADVEFCGRNWCLTVCFEHDDFEEFESNDEFADDGRSINRLVCKDCPENGVDMNVYLTDVELEVCHDPMLNIGKMTFNWNAPQLAQYAGSFPTFGTAGICTKLKPLFDPIVEEECTNAMSDNGVLLESIDPILKTAIFDGNTQKCLVDPLSAIYVVSQSQQIQATICDKDFTFDLGNMSGCSIPDAEICQWDMMNPTSTGTTQLSVFPNPNKGIFKLNAIGQEGLIEVMNTEGKVIYESFFNSYLDEELDLSEYGNGMYIIRTTTPDGQTKVTRMLLSK</sequence>
<gene>
    <name evidence="3" type="ORF">BC781_103637</name>
</gene>
<dbReference type="NCBIfam" id="TIGR04183">
    <property type="entry name" value="Por_Secre_tail"/>
    <property type="match status" value="1"/>
</dbReference>
<feature type="chain" id="PRO_5016400652" evidence="1">
    <location>
        <begin position="30"/>
        <end position="1217"/>
    </location>
</feature>
<organism evidence="3 4">
    <name type="scientific">Sediminitomix flava</name>
    <dbReference type="NCBI Taxonomy" id="379075"/>
    <lineage>
        <taxon>Bacteria</taxon>
        <taxon>Pseudomonadati</taxon>
        <taxon>Bacteroidota</taxon>
        <taxon>Cytophagia</taxon>
        <taxon>Cytophagales</taxon>
        <taxon>Flammeovirgaceae</taxon>
        <taxon>Sediminitomix</taxon>
    </lineage>
</organism>
<accession>A0A315Z9Y4</accession>
<evidence type="ECO:0000313" key="4">
    <source>
        <dbReference type="Proteomes" id="UP000245535"/>
    </source>
</evidence>
<evidence type="ECO:0000259" key="2">
    <source>
        <dbReference type="Pfam" id="PF18962"/>
    </source>
</evidence>
<reference evidence="3 4" key="1">
    <citation type="submission" date="2018-03" db="EMBL/GenBank/DDBJ databases">
        <title>Genomic Encyclopedia of Archaeal and Bacterial Type Strains, Phase II (KMG-II): from individual species to whole genera.</title>
        <authorList>
            <person name="Goeker M."/>
        </authorList>
    </citation>
    <scope>NUCLEOTIDE SEQUENCE [LARGE SCALE GENOMIC DNA]</scope>
    <source>
        <strain evidence="3 4">DSM 28229</strain>
    </source>
</reference>
<keyword evidence="1" id="KW-0732">Signal</keyword>
<feature type="domain" description="Secretion system C-terminal sorting" evidence="2">
    <location>
        <begin position="1144"/>
        <end position="1208"/>
    </location>
</feature>